<dbReference type="InterPro" id="IPR043502">
    <property type="entry name" value="DNA/RNA_pol_sf"/>
</dbReference>
<keyword evidence="3" id="KW-1185">Reference proteome</keyword>
<feature type="region of interest" description="Disordered" evidence="1">
    <location>
        <begin position="271"/>
        <end position="313"/>
    </location>
</feature>
<evidence type="ECO:0000313" key="3">
    <source>
        <dbReference type="Proteomes" id="UP000077684"/>
    </source>
</evidence>
<dbReference type="SUPFAM" id="SSF56672">
    <property type="entry name" value="DNA/RNA polymerases"/>
    <property type="match status" value="1"/>
</dbReference>
<comment type="caution">
    <text evidence="2">The sequence shown here is derived from an EMBL/GenBank/DDBJ whole genome shotgun (WGS) entry which is preliminary data.</text>
</comment>
<dbReference type="InterPro" id="IPR043128">
    <property type="entry name" value="Rev_trsase/Diguanyl_cyclase"/>
</dbReference>
<dbReference type="AlphaFoldDB" id="A0A8X7SVC4"/>
<organism evidence="2 3">
    <name type="scientific">Tilletia controversa</name>
    <name type="common">dwarf bunt fungus</name>
    <dbReference type="NCBI Taxonomy" id="13291"/>
    <lineage>
        <taxon>Eukaryota</taxon>
        <taxon>Fungi</taxon>
        <taxon>Dikarya</taxon>
        <taxon>Basidiomycota</taxon>
        <taxon>Ustilaginomycotina</taxon>
        <taxon>Exobasidiomycetes</taxon>
        <taxon>Tilletiales</taxon>
        <taxon>Tilletiaceae</taxon>
        <taxon>Tilletia</taxon>
    </lineage>
</organism>
<sequence length="949" mass="105175">MAENGLTAEQLAIAMAAAAAMREAERRGKEDEGDKVSIPKLKLNLERGDSAVRPWPGAPYSIPRDVVELFKRGNQPPLIWLTVEGILDAGRRRQQLTFPLDKKGKEDINEALARDALLPRAAFLGAMGALVALFRVFQNVDDVAEDEQDPATLVDELSLAVAARASDEHWGLWRQYVRNVLAKIWEPRRDGELDFNVGKIHVNILRLTEEAASVPQGRADDHSNDGKNFVTFLLTASREEAEAAANQYEAGLKTLRFGAFGPRAALVSESAARLGGEPSGPPSMKRKNREGPSFLQPFRAAPSSGPPRGDGAAVQRTFVSSAPASSAERPQDRFCTACLRPNAGHDFHTCPKAHTDRLKCIPPHGWRWESKGLTVAVRQRAPKHGQDEALISALRHPARVALRAESFAKALACLPMSHQIRLSHIPSSVVEGFSMGPLSMPTISIIAPNHFRPDQADIIRSWREDAVEKGFAVGPFCLEDVERVGGSIVTIPLTIVHTAATSSKPEKNRVCFNATWDPNQHLPVGVEPSVTGSVNEELKDEDVECEWFLVNEVKILLASLPPWARVMGFDLQDAYQQLANSPEQRRRLAFSVDEQIFIWLRGMFGVSTMAAIFGQLCDVTCAWLEYTWPSILARHFADDHLVADTGQHRSLTERDVMAEVELFGWSIHPTKRFGWSRQFELLGFLWDLDSHRVELTSHKRDKYMAKIHHLLRQGPPEQIAFTYGYKDISSIIGSLVHTCVIFSERRSRLNALYAHRNRFHPERRGQRLHLPRDVLAELKDWARFLRTPNLSASFTLPANSSSLAIYSDASSAGCGVVVDGRARFWALPEHARAVGVDIGVMEMWALHLALQAVVQLGVRNSVVTFHVDNLGVVFAARKGRSRSRLTNTCLNDAAIRAMNSNIIMSIVYVASADNLADAPSRGDATAFAPLLLHLAEPWEYVTTRPVASK</sequence>
<accession>A0A8X7SVC4</accession>
<evidence type="ECO:0000256" key="1">
    <source>
        <dbReference type="SAM" id="MobiDB-lite"/>
    </source>
</evidence>
<evidence type="ECO:0008006" key="4">
    <source>
        <dbReference type="Google" id="ProtNLM"/>
    </source>
</evidence>
<dbReference type="Gene3D" id="3.10.10.10">
    <property type="entry name" value="HIV Type 1 Reverse Transcriptase, subunit A, domain 1"/>
    <property type="match status" value="1"/>
</dbReference>
<dbReference type="Gene3D" id="3.30.70.270">
    <property type="match status" value="1"/>
</dbReference>
<proteinExistence type="predicted"/>
<protein>
    <recommendedName>
        <fullName evidence="4">Reverse transcriptase domain-containing protein</fullName>
    </recommendedName>
</protein>
<dbReference type="PANTHER" id="PTHR33050">
    <property type="entry name" value="REVERSE TRANSCRIPTASE DOMAIN-CONTAINING PROTEIN"/>
    <property type="match status" value="1"/>
</dbReference>
<dbReference type="InterPro" id="IPR052055">
    <property type="entry name" value="Hepadnavirus_pol/RT"/>
</dbReference>
<dbReference type="Proteomes" id="UP000077684">
    <property type="component" value="Unassembled WGS sequence"/>
</dbReference>
<reference evidence="2" key="1">
    <citation type="submission" date="2016-04" db="EMBL/GenBank/DDBJ databases">
        <authorList>
            <person name="Nguyen H.D."/>
            <person name="Samba Siva P."/>
            <person name="Cullis J."/>
            <person name="Levesque C.A."/>
            <person name="Hambleton S."/>
        </authorList>
    </citation>
    <scope>NUCLEOTIDE SEQUENCE</scope>
    <source>
        <strain evidence="2">DAOMC 236426</strain>
    </source>
</reference>
<dbReference type="EMBL" id="LWDE02000812">
    <property type="protein sequence ID" value="KAE8244000.1"/>
    <property type="molecule type" value="Genomic_DNA"/>
</dbReference>
<reference evidence="2" key="2">
    <citation type="journal article" date="2019" name="IMA Fungus">
        <title>Genome sequencing and comparison of five Tilletia species to identify candidate genes for the detection of regulated species infecting wheat.</title>
        <authorList>
            <person name="Nguyen H.D.T."/>
            <person name="Sultana T."/>
            <person name="Kesanakurti P."/>
            <person name="Hambleton S."/>
        </authorList>
    </citation>
    <scope>NUCLEOTIDE SEQUENCE</scope>
    <source>
        <strain evidence="2">DAOMC 236426</strain>
    </source>
</reference>
<name>A0A8X7SVC4_9BASI</name>
<evidence type="ECO:0000313" key="2">
    <source>
        <dbReference type="EMBL" id="KAE8244000.1"/>
    </source>
</evidence>
<dbReference type="PANTHER" id="PTHR33050:SF7">
    <property type="entry name" value="RIBONUCLEASE H"/>
    <property type="match status" value="1"/>
</dbReference>
<gene>
    <name evidence="2" type="ORF">A4X06_0g6018</name>
</gene>